<evidence type="ECO:0008006" key="4">
    <source>
        <dbReference type="Google" id="ProtNLM"/>
    </source>
</evidence>
<gene>
    <name evidence="2" type="ORF">EM308_01050</name>
</gene>
<evidence type="ECO:0000313" key="3">
    <source>
        <dbReference type="Proteomes" id="UP000175968"/>
    </source>
</evidence>
<dbReference type="EMBL" id="CP017479">
    <property type="protein sequence ID" value="AOW08210.1"/>
    <property type="molecule type" value="Genomic_DNA"/>
</dbReference>
<dbReference type="Proteomes" id="UP000175968">
    <property type="component" value="Chromosome"/>
</dbReference>
<dbReference type="AlphaFoldDB" id="A0AAC9I1S1"/>
<reference evidence="2 3" key="1">
    <citation type="submission" date="2016-10" db="EMBL/GenBank/DDBJ databases">
        <title>Flavobacterium gilvum sp. nov., isolated from stream water.</title>
        <authorList>
            <person name="Shin S.-K."/>
            <person name="Cho Y.-J."/>
            <person name="Yi H."/>
        </authorList>
    </citation>
    <scope>NUCLEOTIDE SEQUENCE [LARGE SCALE GENOMIC DNA]</scope>
    <source>
        <strain evidence="2 3">EM1308</strain>
    </source>
</reference>
<proteinExistence type="predicted"/>
<feature type="signal peptide" evidence="1">
    <location>
        <begin position="1"/>
        <end position="18"/>
    </location>
</feature>
<evidence type="ECO:0000313" key="2">
    <source>
        <dbReference type="EMBL" id="AOW08210.1"/>
    </source>
</evidence>
<sequence length="265" mass="28662">MKKFITLLLIAASLFVSCDNTDTDNVSSLLEKPTVALNGPSSVFVPLNGTYNELGMTSTDKTGKSLEVLPYYSGKYRVAQSINTALAGEYLVTYWTQKQPSLTRKVFVYKNGDLTTSIEGIYIAAVTRTAIATTPPFAPIPGLTPKPYTNLKYVHVWKNANGTYQISDAYGGFFEIGGSKGVAQSLVNGQFTGAAGVFTPAKTKLSNSTLGGSAYINNDPDLLTTTSAPLTIDAVNKTIKFTTTWKENAATKWKFDVTLTQYQPQ</sequence>
<protein>
    <recommendedName>
        <fullName evidence="4">Lipoprotein</fullName>
    </recommendedName>
</protein>
<name>A0AAC9I1S1_9FLAO</name>
<dbReference type="PROSITE" id="PS51257">
    <property type="entry name" value="PROKAR_LIPOPROTEIN"/>
    <property type="match status" value="1"/>
</dbReference>
<evidence type="ECO:0000256" key="1">
    <source>
        <dbReference type="SAM" id="SignalP"/>
    </source>
</evidence>
<dbReference type="KEGG" id="fgl:EM308_01050"/>
<dbReference type="RefSeq" id="WP_035637279.1">
    <property type="nucleotide sequence ID" value="NZ_CP017479.1"/>
</dbReference>
<accession>A0AAC9I1S1</accession>
<keyword evidence="3" id="KW-1185">Reference proteome</keyword>
<feature type="chain" id="PRO_5042132274" description="Lipoprotein" evidence="1">
    <location>
        <begin position="19"/>
        <end position="265"/>
    </location>
</feature>
<keyword evidence="1" id="KW-0732">Signal</keyword>
<organism evidence="2 3">
    <name type="scientific">Flavobacterium gilvum</name>
    <dbReference type="NCBI Taxonomy" id="1492737"/>
    <lineage>
        <taxon>Bacteria</taxon>
        <taxon>Pseudomonadati</taxon>
        <taxon>Bacteroidota</taxon>
        <taxon>Flavobacteriia</taxon>
        <taxon>Flavobacteriales</taxon>
        <taxon>Flavobacteriaceae</taxon>
        <taxon>Flavobacterium</taxon>
    </lineage>
</organism>